<evidence type="ECO:0000313" key="2">
    <source>
        <dbReference type="EMBL" id="GAA3049134.1"/>
    </source>
</evidence>
<sequence length="49" mass="5201">MGASSGVLIFIAVIAAILGLCYLGGTVLVRGFDLLTTVLDRVFRVIYGR</sequence>
<proteinExistence type="predicted"/>
<keyword evidence="1" id="KW-0472">Membrane</keyword>
<evidence type="ECO:0000313" key="3">
    <source>
        <dbReference type="Proteomes" id="UP001501035"/>
    </source>
</evidence>
<dbReference type="EMBL" id="BAAAVS010000060">
    <property type="protein sequence ID" value="GAA3049134.1"/>
    <property type="molecule type" value="Genomic_DNA"/>
</dbReference>
<name>A0ABP6LMI7_9ACTN</name>
<keyword evidence="1" id="KW-0812">Transmembrane</keyword>
<feature type="transmembrane region" description="Helical" evidence="1">
    <location>
        <begin position="6"/>
        <end position="29"/>
    </location>
</feature>
<organism evidence="2 3">
    <name type="scientific">Gordonia defluvii</name>
    <dbReference type="NCBI Taxonomy" id="283718"/>
    <lineage>
        <taxon>Bacteria</taxon>
        <taxon>Bacillati</taxon>
        <taxon>Actinomycetota</taxon>
        <taxon>Actinomycetes</taxon>
        <taxon>Mycobacteriales</taxon>
        <taxon>Gordoniaceae</taxon>
        <taxon>Gordonia</taxon>
    </lineage>
</organism>
<dbReference type="Proteomes" id="UP001501035">
    <property type="component" value="Unassembled WGS sequence"/>
</dbReference>
<keyword evidence="1" id="KW-1133">Transmembrane helix</keyword>
<evidence type="ECO:0000256" key="1">
    <source>
        <dbReference type="SAM" id="Phobius"/>
    </source>
</evidence>
<accession>A0ABP6LMI7</accession>
<keyword evidence="3" id="KW-1185">Reference proteome</keyword>
<protein>
    <submittedName>
        <fullName evidence="2">Uncharacterized protein</fullName>
    </submittedName>
</protein>
<reference evidence="3" key="1">
    <citation type="journal article" date="2019" name="Int. J. Syst. Evol. Microbiol.">
        <title>The Global Catalogue of Microorganisms (GCM) 10K type strain sequencing project: providing services to taxonomists for standard genome sequencing and annotation.</title>
        <authorList>
            <consortium name="The Broad Institute Genomics Platform"/>
            <consortium name="The Broad Institute Genome Sequencing Center for Infectious Disease"/>
            <person name="Wu L."/>
            <person name="Ma J."/>
        </authorList>
    </citation>
    <scope>NUCLEOTIDE SEQUENCE [LARGE SCALE GENOMIC DNA]</scope>
    <source>
        <strain evidence="3">JCM 14234</strain>
    </source>
</reference>
<gene>
    <name evidence="2" type="ORF">GCM10010528_30390</name>
</gene>
<comment type="caution">
    <text evidence="2">The sequence shown here is derived from an EMBL/GenBank/DDBJ whole genome shotgun (WGS) entry which is preliminary data.</text>
</comment>